<organism evidence="2 3">
    <name type="scientific">Aliarcobacter skirrowii</name>
    <dbReference type="NCBI Taxonomy" id="28200"/>
    <lineage>
        <taxon>Bacteria</taxon>
        <taxon>Pseudomonadati</taxon>
        <taxon>Campylobacterota</taxon>
        <taxon>Epsilonproteobacteria</taxon>
        <taxon>Campylobacterales</taxon>
        <taxon>Arcobacteraceae</taxon>
        <taxon>Aliarcobacter</taxon>
    </lineage>
</organism>
<proteinExistence type="predicted"/>
<evidence type="ECO:0000256" key="1">
    <source>
        <dbReference type="SAM" id="Phobius"/>
    </source>
</evidence>
<comment type="caution">
    <text evidence="2">The sequence shown here is derived from an EMBL/GenBank/DDBJ whole genome shotgun (WGS) entry which is preliminary data.</text>
</comment>
<dbReference type="AlphaFoldDB" id="A0A2U2C2Z9"/>
<keyword evidence="1" id="KW-0472">Membrane</keyword>
<accession>A0A2U2C2Z9</accession>
<protein>
    <recommendedName>
        <fullName evidence="4">Cytochrome c oxidase-associated protein CcoH</fullName>
    </recommendedName>
</protein>
<dbReference type="EMBL" id="QEYI01000001">
    <property type="protein sequence ID" value="PWE23407.1"/>
    <property type="molecule type" value="Genomic_DNA"/>
</dbReference>
<name>A0A2U2C2Z9_9BACT</name>
<evidence type="ECO:0000313" key="2">
    <source>
        <dbReference type="EMBL" id="PWE23407.1"/>
    </source>
</evidence>
<dbReference type="RefSeq" id="WP_109066569.1">
    <property type="nucleotide sequence ID" value="NZ_QEYG01000076.1"/>
</dbReference>
<dbReference type="Proteomes" id="UP000245014">
    <property type="component" value="Unassembled WGS sequence"/>
</dbReference>
<keyword evidence="1" id="KW-0812">Transmembrane</keyword>
<feature type="transmembrane region" description="Helical" evidence="1">
    <location>
        <begin position="7"/>
        <end position="26"/>
    </location>
</feature>
<reference evidence="2 3" key="1">
    <citation type="submission" date="2018-05" db="EMBL/GenBank/DDBJ databases">
        <title>Antimicrobial susceptibility testing and genomic analysis of Arcobacter skirrowii strains and one Arcobacter butzleri isolated from German poultry farms.</title>
        <authorList>
            <person name="Haenel I."/>
            <person name="Hotzel H."/>
            <person name="Tomaso H."/>
            <person name="Busch A."/>
        </authorList>
    </citation>
    <scope>NUCLEOTIDE SEQUENCE [LARGE SCALE GENOMIC DNA]</scope>
    <source>
        <strain evidence="3">v</strain>
    </source>
</reference>
<evidence type="ECO:0008006" key="4">
    <source>
        <dbReference type="Google" id="ProtNLM"/>
    </source>
</evidence>
<evidence type="ECO:0000313" key="3">
    <source>
        <dbReference type="Proteomes" id="UP000245014"/>
    </source>
</evidence>
<sequence length="186" mass="21944">MKKRNYWPLFFIGIFSFVFSMIIWTVTQALKAPVIEDKSFINKYQYVDDNYNSIMESNMRFLNKYTLNFDLNGTIFPLTTDDIKFGQRVLEKFSNHKNILKIGENSLKVEILDNKSNEKKVANIDLLVTKTMSDESDIELKNDNFKETNRVYETNFNLKEETNWIITGKFEVENETGYILIKTNAR</sequence>
<keyword evidence="1" id="KW-1133">Transmembrane helix</keyword>
<gene>
    <name evidence="2" type="ORF">DF188_01635</name>
</gene>
<dbReference type="STRING" id="28200.GCA_001572935_00813"/>